<dbReference type="EMBL" id="UHFR01000005">
    <property type="protein sequence ID" value="SUN77381.1"/>
    <property type="molecule type" value="Genomic_DNA"/>
</dbReference>
<dbReference type="Gene3D" id="3.40.50.720">
    <property type="entry name" value="NAD(P)-binding Rossmann-like Domain"/>
    <property type="match status" value="1"/>
</dbReference>
<dbReference type="SUPFAM" id="SSF51735">
    <property type="entry name" value="NAD(P)-binding Rossmann-fold domains"/>
    <property type="match status" value="1"/>
</dbReference>
<dbReference type="InterPro" id="IPR016040">
    <property type="entry name" value="NAD(P)-bd_dom"/>
</dbReference>
<dbReference type="CDD" id="cd05244">
    <property type="entry name" value="BVR-B_like_SDR_a"/>
    <property type="match status" value="1"/>
</dbReference>
<evidence type="ECO:0000259" key="1">
    <source>
        <dbReference type="Pfam" id="PF13460"/>
    </source>
</evidence>
<keyword evidence="3" id="KW-1185">Reference proteome</keyword>
<reference evidence="2" key="1">
    <citation type="submission" date="2018-06" db="EMBL/GenBank/DDBJ databases">
        <authorList>
            <consortium name="Pathogen Informatics"/>
            <person name="Doyle S."/>
        </authorList>
    </citation>
    <scope>NUCLEOTIDE SEQUENCE [LARGE SCALE GENOMIC DNA]</scope>
    <source>
        <strain evidence="2">NCTC13765</strain>
    </source>
</reference>
<sequence>MKIAVVAANGLAGQSIVAEAVARGHQVTAVVRSENKSQAQDVLQKDLFDLTKEDLAGFDVVVTAFGAFAPEVLPQHTTSLEHLAGLLENTATRLLVVGGAGSLYLDDSLTSQLSDAADFPAEFQPLAKAMANGLARLRQFDKVKWTYISPAADFVADGEKTGNYILAGEVFTVNEAGESAISYADYAIAMLDEIEKGKHLQERISVLGK</sequence>
<dbReference type="RefSeq" id="WP_018371995.1">
    <property type="nucleotide sequence ID" value="NZ_UHFR01000005.1"/>
</dbReference>
<dbReference type="GO" id="GO:0016646">
    <property type="term" value="F:oxidoreductase activity, acting on the CH-NH group of donors, NAD or NADP as acceptor"/>
    <property type="evidence" value="ECO:0007669"/>
    <property type="project" value="TreeGrafter"/>
</dbReference>
<accession>A0A380L4G5</accession>
<gene>
    <name evidence="2" type="ORF">NCTC13765_01906</name>
</gene>
<organism evidence="2 3">
    <name type="scientific">Streptococcus massiliensis</name>
    <dbReference type="NCBI Taxonomy" id="313439"/>
    <lineage>
        <taxon>Bacteria</taxon>
        <taxon>Bacillati</taxon>
        <taxon>Bacillota</taxon>
        <taxon>Bacilli</taxon>
        <taxon>Lactobacillales</taxon>
        <taxon>Streptococcaceae</taxon>
        <taxon>Streptococcus</taxon>
    </lineage>
</organism>
<name>A0A380L4G5_9STRE</name>
<dbReference type="InterPro" id="IPR036291">
    <property type="entry name" value="NAD(P)-bd_dom_sf"/>
</dbReference>
<dbReference type="STRING" id="1123307.GCA_000380065_01291"/>
<evidence type="ECO:0000313" key="3">
    <source>
        <dbReference type="Proteomes" id="UP000254634"/>
    </source>
</evidence>
<feature type="domain" description="NAD(P)-binding" evidence="1">
    <location>
        <begin position="8"/>
        <end position="192"/>
    </location>
</feature>
<dbReference type="OrthoDB" id="9785372at2"/>
<dbReference type="Pfam" id="PF13460">
    <property type="entry name" value="NAD_binding_10"/>
    <property type="match status" value="1"/>
</dbReference>
<evidence type="ECO:0000313" key="2">
    <source>
        <dbReference type="EMBL" id="SUN77381.1"/>
    </source>
</evidence>
<dbReference type="PANTHER" id="PTHR43355">
    <property type="entry name" value="FLAVIN REDUCTASE (NADPH)"/>
    <property type="match status" value="1"/>
</dbReference>
<dbReference type="Proteomes" id="UP000254634">
    <property type="component" value="Unassembled WGS sequence"/>
</dbReference>
<dbReference type="AlphaFoldDB" id="A0A380L4G5"/>
<proteinExistence type="predicted"/>
<dbReference type="InterPro" id="IPR051606">
    <property type="entry name" value="Polyketide_Oxido-like"/>
</dbReference>
<protein>
    <submittedName>
        <fullName evidence="2">NADH-flavin reductase</fullName>
    </submittedName>
</protein>
<dbReference type="PANTHER" id="PTHR43355:SF2">
    <property type="entry name" value="FLAVIN REDUCTASE (NADPH)"/>
    <property type="match status" value="1"/>
</dbReference>